<keyword evidence="1 3" id="KW-0996">Nickel insertion</keyword>
<dbReference type="PANTHER" id="PTHR33620">
    <property type="entry name" value="UREASE ACCESSORY PROTEIN F"/>
    <property type="match status" value="1"/>
</dbReference>
<proteinExistence type="inferred from homology"/>
<comment type="subunit">
    <text evidence="3">UreD, UreF and UreG form a complex that acts as a GTP-hydrolysis-dependent molecular chaperone, activating the urease apoprotein by helping to assemble the nickel containing metallocenter of UreC. The UreE protein probably delivers the nickel.</text>
</comment>
<sequence length="231" mass="24390">MALAMVAMPTTTATSMDSGFLRILSWLSPVFPTGSFAYSAGLENAVSEGWVADGDGLGDWLEGWLTQGRVRNELIFLLAALDSFDDLERISEINELALASCASQEQHLETTAQGRAFVDGMAAWGETVSFPERPALPVAVGAAAGASAIDRGTVATAYAHAFITNQTQIAIRLSVIGQTGAAALLARLESAIADSVEHACCATLDDIGSFAPLADIATMRHEARHARMFRT</sequence>
<dbReference type="RefSeq" id="WP_377211893.1">
    <property type="nucleotide sequence ID" value="NZ_JBHTJV010000003.1"/>
</dbReference>
<comment type="subcellular location">
    <subcellularLocation>
        <location evidence="3">Cytoplasm</location>
    </subcellularLocation>
</comment>
<accession>A0ABW3FEQ3</accession>
<evidence type="ECO:0000256" key="2">
    <source>
        <dbReference type="ARBA" id="ARBA00023186"/>
    </source>
</evidence>
<dbReference type="Pfam" id="PF01730">
    <property type="entry name" value="UreF"/>
    <property type="match status" value="1"/>
</dbReference>
<comment type="function">
    <text evidence="3">Required for maturation of urease via the functional incorporation of the urease nickel metallocenter.</text>
</comment>
<gene>
    <name evidence="3" type="primary">ureF</name>
    <name evidence="4" type="ORF">ACFQ14_06520</name>
</gene>
<dbReference type="HAMAP" id="MF_01385">
    <property type="entry name" value="UreF"/>
    <property type="match status" value="1"/>
</dbReference>
<evidence type="ECO:0000256" key="3">
    <source>
        <dbReference type="HAMAP-Rule" id="MF_01385"/>
    </source>
</evidence>
<dbReference type="PANTHER" id="PTHR33620:SF1">
    <property type="entry name" value="UREASE ACCESSORY PROTEIN F"/>
    <property type="match status" value="1"/>
</dbReference>
<evidence type="ECO:0000256" key="1">
    <source>
        <dbReference type="ARBA" id="ARBA00022988"/>
    </source>
</evidence>
<comment type="caution">
    <text evidence="4">The sequence shown here is derived from an EMBL/GenBank/DDBJ whole genome shotgun (WGS) entry which is preliminary data.</text>
</comment>
<protein>
    <recommendedName>
        <fullName evidence="3">Urease accessory protein UreF</fullName>
    </recommendedName>
</protein>
<reference evidence="5" key="1">
    <citation type="journal article" date="2019" name="Int. J. Syst. Evol. Microbiol.">
        <title>The Global Catalogue of Microorganisms (GCM) 10K type strain sequencing project: providing services to taxonomists for standard genome sequencing and annotation.</title>
        <authorList>
            <consortium name="The Broad Institute Genomics Platform"/>
            <consortium name="The Broad Institute Genome Sequencing Center for Infectious Disease"/>
            <person name="Wu L."/>
            <person name="Ma J."/>
        </authorList>
    </citation>
    <scope>NUCLEOTIDE SEQUENCE [LARGE SCALE GENOMIC DNA]</scope>
    <source>
        <strain evidence="5">CCUG 60023</strain>
    </source>
</reference>
<keyword evidence="3" id="KW-0963">Cytoplasm</keyword>
<keyword evidence="2 3" id="KW-0143">Chaperone</keyword>
<evidence type="ECO:0000313" key="4">
    <source>
        <dbReference type="EMBL" id="MFD0916057.1"/>
    </source>
</evidence>
<evidence type="ECO:0000313" key="5">
    <source>
        <dbReference type="Proteomes" id="UP001597101"/>
    </source>
</evidence>
<dbReference type="InterPro" id="IPR038277">
    <property type="entry name" value="UreF_sf"/>
</dbReference>
<name>A0ABW3FEQ3_9HYPH</name>
<dbReference type="EMBL" id="JBHTJV010000003">
    <property type="protein sequence ID" value="MFD0916057.1"/>
    <property type="molecule type" value="Genomic_DNA"/>
</dbReference>
<keyword evidence="5" id="KW-1185">Reference proteome</keyword>
<dbReference type="Proteomes" id="UP001597101">
    <property type="component" value="Unassembled WGS sequence"/>
</dbReference>
<organism evidence="4 5">
    <name type="scientific">Pseudahrensia aquimaris</name>
    <dbReference type="NCBI Taxonomy" id="744461"/>
    <lineage>
        <taxon>Bacteria</taxon>
        <taxon>Pseudomonadati</taxon>
        <taxon>Pseudomonadota</taxon>
        <taxon>Alphaproteobacteria</taxon>
        <taxon>Hyphomicrobiales</taxon>
        <taxon>Ahrensiaceae</taxon>
        <taxon>Pseudahrensia</taxon>
    </lineage>
</organism>
<dbReference type="InterPro" id="IPR002639">
    <property type="entry name" value="UreF"/>
</dbReference>
<dbReference type="PIRSF" id="PIRSF009467">
    <property type="entry name" value="Ureas_acces_UreF"/>
    <property type="match status" value="1"/>
</dbReference>
<dbReference type="Gene3D" id="1.10.4190.10">
    <property type="entry name" value="Urease accessory protein UreF"/>
    <property type="match status" value="1"/>
</dbReference>
<comment type="similarity">
    <text evidence="3">Belongs to the UreF family.</text>
</comment>